<name>A0ABV2G859_9BACL</name>
<dbReference type="CDD" id="cd23763">
    <property type="entry name" value="ASKHA_ATPase_ROK"/>
    <property type="match status" value="1"/>
</dbReference>
<gene>
    <name evidence="2" type="ORF">ABID49_000322</name>
</gene>
<reference evidence="2 3" key="1">
    <citation type="submission" date="2024-06" db="EMBL/GenBank/DDBJ databases">
        <title>Genomic Encyclopedia of Type Strains, Phase IV (KMG-IV): sequencing the most valuable type-strain genomes for metagenomic binning, comparative biology and taxonomic classification.</title>
        <authorList>
            <person name="Goeker M."/>
        </authorList>
    </citation>
    <scope>NUCLEOTIDE SEQUENCE [LARGE SCALE GENOMIC DNA]</scope>
    <source>
        <strain evidence="2 3">DSM 26128</strain>
    </source>
</reference>
<sequence>MATAGIDIGGTKMLMLAECEGKRISKTVPTGARCTPEKIREAIDAFVGELPDSVGRLGIAIPGLVENADTVVVSDVLPLIAGMDAGFLKSGHSVHLLNDVKAALLHETAGDERTDTAVIMAGTGIAMGMKQNGQVITGCRGWAGELGSMPIPTSQGVRTLDELAGGAGILNSADMDAGTLLQQLKEGDEAAKAVVRSAGEYFGLALSTVIHLLNPEKIILGGGTIRYDGYLQAAVRTAQANTLPELWEACTIRKAQEAQHMVALGAMRFAEQQDE</sequence>
<accession>A0ABV2G859</accession>
<dbReference type="Proteomes" id="UP001549099">
    <property type="component" value="Unassembled WGS sequence"/>
</dbReference>
<dbReference type="PANTHER" id="PTHR18964:SF149">
    <property type="entry name" value="BIFUNCTIONAL UDP-N-ACETYLGLUCOSAMINE 2-EPIMERASE_N-ACETYLMANNOSAMINE KINASE"/>
    <property type="match status" value="1"/>
</dbReference>
<evidence type="ECO:0000256" key="1">
    <source>
        <dbReference type="ARBA" id="ARBA00006479"/>
    </source>
</evidence>
<dbReference type="InterPro" id="IPR000600">
    <property type="entry name" value="ROK"/>
</dbReference>
<dbReference type="Pfam" id="PF00480">
    <property type="entry name" value="ROK"/>
    <property type="match status" value="1"/>
</dbReference>
<evidence type="ECO:0000313" key="2">
    <source>
        <dbReference type="EMBL" id="MET3574446.1"/>
    </source>
</evidence>
<dbReference type="SUPFAM" id="SSF53067">
    <property type="entry name" value="Actin-like ATPase domain"/>
    <property type="match status" value="1"/>
</dbReference>
<proteinExistence type="inferred from homology"/>
<keyword evidence="2" id="KW-0808">Transferase</keyword>
<dbReference type="Gene3D" id="3.30.420.40">
    <property type="match status" value="2"/>
</dbReference>
<dbReference type="RefSeq" id="WP_354194614.1">
    <property type="nucleotide sequence ID" value="NZ_JBEPLW010000001.1"/>
</dbReference>
<protein>
    <submittedName>
        <fullName evidence="2">NBD/HSP70 family sugar kinase</fullName>
    </submittedName>
</protein>
<dbReference type="PANTHER" id="PTHR18964">
    <property type="entry name" value="ROK (REPRESSOR, ORF, KINASE) FAMILY"/>
    <property type="match status" value="1"/>
</dbReference>
<comment type="caution">
    <text evidence="2">The sequence shown here is derived from an EMBL/GenBank/DDBJ whole genome shotgun (WGS) entry which is preliminary data.</text>
</comment>
<evidence type="ECO:0000313" key="3">
    <source>
        <dbReference type="Proteomes" id="UP001549099"/>
    </source>
</evidence>
<keyword evidence="2" id="KW-0418">Kinase</keyword>
<dbReference type="InterPro" id="IPR043129">
    <property type="entry name" value="ATPase_NBD"/>
</dbReference>
<dbReference type="EMBL" id="JBEPLW010000001">
    <property type="protein sequence ID" value="MET3574446.1"/>
    <property type="molecule type" value="Genomic_DNA"/>
</dbReference>
<dbReference type="GO" id="GO:0016301">
    <property type="term" value="F:kinase activity"/>
    <property type="evidence" value="ECO:0007669"/>
    <property type="project" value="UniProtKB-KW"/>
</dbReference>
<comment type="similarity">
    <text evidence="1">Belongs to the ROK (NagC/XylR) family.</text>
</comment>
<keyword evidence="3" id="KW-1185">Reference proteome</keyword>
<organism evidence="2 3">
    <name type="scientific">Bhargavaea ullalensis</name>
    <dbReference type="NCBI Taxonomy" id="1265685"/>
    <lineage>
        <taxon>Bacteria</taxon>
        <taxon>Bacillati</taxon>
        <taxon>Bacillota</taxon>
        <taxon>Bacilli</taxon>
        <taxon>Bacillales</taxon>
        <taxon>Caryophanaceae</taxon>
        <taxon>Bhargavaea</taxon>
    </lineage>
</organism>